<dbReference type="InterPro" id="IPR013783">
    <property type="entry name" value="Ig-like_fold"/>
</dbReference>
<dbReference type="InterPro" id="IPR043128">
    <property type="entry name" value="Rev_trsase/Diguanyl_cyclase"/>
</dbReference>
<feature type="transmembrane region" description="Helical" evidence="2">
    <location>
        <begin position="71"/>
        <end position="91"/>
    </location>
</feature>
<evidence type="ECO:0000313" key="6">
    <source>
        <dbReference type="Proteomes" id="UP000006322"/>
    </source>
</evidence>
<dbReference type="FunFam" id="3.30.70.270:FF:000001">
    <property type="entry name" value="Diguanylate cyclase domain protein"/>
    <property type="match status" value="1"/>
</dbReference>
<dbReference type="InterPro" id="IPR035965">
    <property type="entry name" value="PAS-like_dom_sf"/>
</dbReference>
<dbReference type="SMART" id="SM00267">
    <property type="entry name" value="GGDEF"/>
    <property type="match status" value="1"/>
</dbReference>
<dbReference type="Gene3D" id="2.130.10.10">
    <property type="entry name" value="YVTN repeat-like/Quinoprotein amine dehydrogenase"/>
    <property type="match status" value="2"/>
</dbReference>
<dbReference type="Gene3D" id="3.20.20.450">
    <property type="entry name" value="EAL domain"/>
    <property type="match status" value="1"/>
</dbReference>
<comment type="caution">
    <text evidence="5">The sequence shown here is derived from an EMBL/GenBank/DDBJ whole genome shotgun (WGS) entry which is preliminary data.</text>
</comment>
<dbReference type="PANTHER" id="PTHR44757">
    <property type="entry name" value="DIGUANYLATE CYCLASE DGCP"/>
    <property type="match status" value="1"/>
</dbReference>
<reference evidence="6" key="1">
    <citation type="journal article" date="2014" name="Environ. Microbiol.">
        <title>Comparative genomics of the marine bacterial genus Glaciecola reveals the high degree of genomic diversity and genomic characteristic for cold adaptation.</title>
        <authorList>
            <person name="Qin Q.L."/>
            <person name="Xie B.B."/>
            <person name="Yu Y."/>
            <person name="Shu Y.L."/>
            <person name="Rong J.C."/>
            <person name="Zhang Y.J."/>
            <person name="Zhao D.L."/>
            <person name="Chen X.L."/>
            <person name="Zhang X.Y."/>
            <person name="Chen B."/>
            <person name="Zhou B.C."/>
            <person name="Zhang Y.Z."/>
        </authorList>
    </citation>
    <scope>NUCLEOTIDE SEQUENCE [LARGE SCALE GENOMIC DNA]</scope>
    <source>
        <strain evidence="6">LMG 21857</strain>
    </source>
</reference>
<organism evidence="5 6">
    <name type="scientific">Paraglaciecola polaris LMG 21857</name>
    <dbReference type="NCBI Taxonomy" id="1129793"/>
    <lineage>
        <taxon>Bacteria</taxon>
        <taxon>Pseudomonadati</taxon>
        <taxon>Pseudomonadota</taxon>
        <taxon>Gammaproteobacteria</taxon>
        <taxon>Alteromonadales</taxon>
        <taxon>Alteromonadaceae</taxon>
        <taxon>Paraglaciecola</taxon>
    </lineage>
</organism>
<dbReference type="NCBIfam" id="TIGR00254">
    <property type="entry name" value="GGDEF"/>
    <property type="match status" value="1"/>
</dbReference>
<dbReference type="Gene3D" id="3.30.70.270">
    <property type="match status" value="1"/>
</dbReference>
<dbReference type="Pfam" id="PF08447">
    <property type="entry name" value="PAS_3"/>
    <property type="match status" value="1"/>
</dbReference>
<dbReference type="SUPFAM" id="SSF55785">
    <property type="entry name" value="PYP-like sensor domain (PAS domain)"/>
    <property type="match status" value="2"/>
</dbReference>
<evidence type="ECO:0000256" key="2">
    <source>
        <dbReference type="SAM" id="Phobius"/>
    </source>
</evidence>
<comment type="cofactor">
    <cofactor evidence="1">
        <name>Mg(2+)</name>
        <dbReference type="ChEBI" id="CHEBI:18420"/>
    </cofactor>
</comment>
<dbReference type="Pfam" id="PF07494">
    <property type="entry name" value="Reg_prop"/>
    <property type="match status" value="1"/>
</dbReference>
<evidence type="ECO:0000313" key="5">
    <source>
        <dbReference type="EMBL" id="GAC31389.1"/>
    </source>
</evidence>
<dbReference type="Gene3D" id="3.30.450.20">
    <property type="entry name" value="PAS domain"/>
    <property type="match status" value="2"/>
</dbReference>
<keyword evidence="2" id="KW-0472">Membrane</keyword>
<dbReference type="InterPro" id="IPR035919">
    <property type="entry name" value="EAL_sf"/>
</dbReference>
<dbReference type="PROSITE" id="PS50887">
    <property type="entry name" value="GGDEF"/>
    <property type="match status" value="1"/>
</dbReference>
<sequence length="1593" mass="180351">MLSIFHVSRVDNALSAPLLKVNGYLIAYSKHKAWHYFLYFLLMLFCIYVTSRYNGDGNKQVVKRSRMLGKYCCLVSWIGMLFHSAFAVAIVDLSKPELKTPVFSQLTTENGLSQDTINVLHVDNQGFLWLGTDTGLNRYDGYRVEAIEPEGTALGAKTINDLWQDSHENLWIATFSAGVFKLDLTTGKATRVDARKSQVIPDWQQGANAFAEDETGNIWIAFDEDVLTYDGPTNALNTVFSMSQARIEKGYFIRTLMWSGDLLYIGTSEGLLVYSRSQQKTVDLGFLFAGFANDDQKNVKTLYVDASRDRLMIGTVKGLYTLSLAQIEQFVTQGTQPEPLSTLIESRNIWRIRSTDNSLFYLPTDQGIYTYDAQSQQISHLLRPTDSRLLLSKDVIYDVGFDGKQNLWLGTRSDGALHWMRTSQVFHNVFNRAGGRVDKTLSDNNVWSLWQSDASGYWVGTDNGLNFYNTETATTRQFMVSDEDMPQYSASSIHQILAADTGYLWLLTGDGLRRFNINTEMLEVIKVDSEPVPNILGEYIFAGNVNRNGDLFFIYEQGVYHYSTVTHKVTALTELNAQPITKLLYSILPSLPSAPNNLVLSALGGLYQWDPVKLKLMPIHQLDHTLHANIAADSWVLDAQNILWISYPGYGLVGLDGDTFEQRYLFDKSNLLPSNNIYSLQQDANGSIWISSHNGLLKFNPRSHTLQRYGHSHGLINEEFNQGANLQLINGQLIFGSPKGLVVFDPAQLPSNPSSTMTPKITDISVSSVQYSSALSDLSGSTVHLQHDDLGLRISFSTLEFDSIHSTRYQYRLTGARDIVYPLTDESHVYFPKLEPGSYEFSVTAIGMSGGEISPSASIFIKVDYSPWKSPLAFLSYALLIMLVLYVVWKRRRFQAQRLRSAHREALQSKARLSLALRASNSGVWEWDEWTDQVLASRITGELGYRDKLEYVPREEHIALIHNRDREHYLSQWGAFIRSKDKVLDVTYRMITQQGHCLWYRDVGNVTGGSANEGNQKVVGTYTNVTESITEQEDLRLFGEAYKHTRDWVLVCNRHTEPLAANQAFCDTFGIDDQNDIARQLRHVYRGNETELLQFWSTLKELKAGDDWRGEDQIILHNHEVRDVLVYIKAVASINDVTDIDSYLIILSDISEHKKAQQALMKLANFDSLTGLPNRTLLLDRVNHAIDQAQRGTHTLGLFFIDLDKFKQVNDSLGHSAGDTLLQEISARLLNLLRKEDTIARLGGDEFVVLIEHVQSIEGLTHLASQIINIIDTPVQLDNHMVSVSSSIGIALYPEDALNAEELLQNADIAMYHAKENGRSNFQFFTAKMNVLAQQRLALESDLKSAHSQQKFENHYQPIVDISRNEIVGFELLMRWFTDTGKVSPGRFIPVAEELGLIESMTLQAMERALPMFKYWQEVNFKGYLSINLSARHFESLQSINDIIAFLATNQLPVNAVRFEITESALMKDYQKAIVYMQRLKEVGFCIALDDFGTGYSSLKYLKEFPLSVIKVDKSFVDDIGINSNNEALIETILRMAQSLDMYCVAEGIETLEQVEFFKQHECHFLQGYYFSRPVAMGDTFALIDKKWLTNES</sequence>
<proteinExistence type="predicted"/>
<dbReference type="InterPro" id="IPR000160">
    <property type="entry name" value="GGDEF_dom"/>
</dbReference>
<dbReference type="PROSITE" id="PS50883">
    <property type="entry name" value="EAL"/>
    <property type="match status" value="1"/>
</dbReference>
<dbReference type="CDD" id="cd01948">
    <property type="entry name" value="EAL"/>
    <property type="match status" value="1"/>
</dbReference>
<evidence type="ECO:0000256" key="1">
    <source>
        <dbReference type="ARBA" id="ARBA00001946"/>
    </source>
</evidence>
<keyword evidence="2" id="KW-0812">Transmembrane</keyword>
<dbReference type="GO" id="GO:0003824">
    <property type="term" value="F:catalytic activity"/>
    <property type="evidence" value="ECO:0007669"/>
    <property type="project" value="UniProtKB-ARBA"/>
</dbReference>
<dbReference type="PANTHER" id="PTHR44757:SF2">
    <property type="entry name" value="BIOFILM ARCHITECTURE MAINTENANCE PROTEIN MBAA"/>
    <property type="match status" value="1"/>
</dbReference>
<accession>K6YF81</accession>
<dbReference type="SUPFAM" id="SSF141868">
    <property type="entry name" value="EAL domain-like"/>
    <property type="match status" value="1"/>
</dbReference>
<dbReference type="InterPro" id="IPR001633">
    <property type="entry name" value="EAL_dom"/>
</dbReference>
<protein>
    <submittedName>
        <fullName evidence="5">Diguanylate cyclase/phosphodiesterase</fullName>
    </submittedName>
</protein>
<dbReference type="CDD" id="cd01949">
    <property type="entry name" value="GGDEF"/>
    <property type="match status" value="1"/>
</dbReference>
<dbReference type="Pfam" id="PF00990">
    <property type="entry name" value="GGDEF"/>
    <property type="match status" value="1"/>
</dbReference>
<dbReference type="STRING" id="1129793.GPLA_0472"/>
<evidence type="ECO:0000259" key="4">
    <source>
        <dbReference type="PROSITE" id="PS50887"/>
    </source>
</evidence>
<dbReference type="InterPro" id="IPR011110">
    <property type="entry name" value="Reg_prop"/>
</dbReference>
<dbReference type="SUPFAM" id="SSF63829">
    <property type="entry name" value="Calcium-dependent phosphotriesterase"/>
    <property type="match status" value="3"/>
</dbReference>
<feature type="domain" description="EAL" evidence="3">
    <location>
        <begin position="1336"/>
        <end position="1588"/>
    </location>
</feature>
<dbReference type="Proteomes" id="UP000006322">
    <property type="component" value="Unassembled WGS sequence"/>
</dbReference>
<gene>
    <name evidence="5" type="ORF">GPLA_0472</name>
</gene>
<dbReference type="SMART" id="SM00052">
    <property type="entry name" value="EAL"/>
    <property type="match status" value="1"/>
</dbReference>
<evidence type="ECO:0000259" key="3">
    <source>
        <dbReference type="PROSITE" id="PS50883"/>
    </source>
</evidence>
<name>K6YF81_9ALTE</name>
<dbReference type="Pfam" id="PF00563">
    <property type="entry name" value="EAL"/>
    <property type="match status" value="1"/>
</dbReference>
<feature type="domain" description="GGDEF" evidence="4">
    <location>
        <begin position="1194"/>
        <end position="1327"/>
    </location>
</feature>
<keyword evidence="6" id="KW-1185">Reference proteome</keyword>
<dbReference type="InterPro" id="IPR052155">
    <property type="entry name" value="Biofilm_reg_signaling"/>
</dbReference>
<dbReference type="InterPro" id="IPR013655">
    <property type="entry name" value="PAS_fold_3"/>
</dbReference>
<dbReference type="InterPro" id="IPR029787">
    <property type="entry name" value="Nucleotide_cyclase"/>
</dbReference>
<feature type="transmembrane region" description="Helical" evidence="2">
    <location>
        <begin position="33"/>
        <end position="50"/>
    </location>
</feature>
<keyword evidence="2" id="KW-1133">Transmembrane helix</keyword>
<dbReference type="EMBL" id="BAER01000017">
    <property type="protein sequence ID" value="GAC31389.1"/>
    <property type="molecule type" value="Genomic_DNA"/>
</dbReference>
<dbReference type="InterPro" id="IPR015943">
    <property type="entry name" value="WD40/YVTN_repeat-like_dom_sf"/>
</dbReference>
<dbReference type="Gene3D" id="2.60.40.10">
    <property type="entry name" value="Immunoglobulins"/>
    <property type="match status" value="1"/>
</dbReference>
<dbReference type="SUPFAM" id="SSF55073">
    <property type="entry name" value="Nucleotide cyclase"/>
    <property type="match status" value="1"/>
</dbReference>